<keyword evidence="3" id="KW-0067">ATP-binding</keyword>
<dbReference type="CDD" id="cd07960">
    <property type="entry name" value="Anticodon_Ia_Ile_BEm"/>
    <property type="match status" value="1"/>
</dbReference>
<dbReference type="InterPro" id="IPR009080">
    <property type="entry name" value="tRNAsynth_Ia_anticodon-bd"/>
</dbReference>
<dbReference type="InterPro" id="IPR013155">
    <property type="entry name" value="M/V/L/I-tRNA-synth_anticd-bd"/>
</dbReference>
<dbReference type="InterPro" id="IPR009008">
    <property type="entry name" value="Val/Leu/Ile-tRNA-synth_edit"/>
</dbReference>
<dbReference type="GO" id="GO:0002161">
    <property type="term" value="F:aminoacyl-tRNA deacylase activity"/>
    <property type="evidence" value="ECO:0007669"/>
    <property type="project" value="InterPro"/>
</dbReference>
<evidence type="ECO:0000256" key="2">
    <source>
        <dbReference type="ARBA" id="ARBA00022741"/>
    </source>
</evidence>
<evidence type="ECO:0008006" key="10">
    <source>
        <dbReference type="Google" id="ProtNLM"/>
    </source>
</evidence>
<dbReference type="GO" id="GO:0005524">
    <property type="term" value="F:ATP binding"/>
    <property type="evidence" value="ECO:0007669"/>
    <property type="project" value="UniProtKB-KW"/>
</dbReference>
<dbReference type="PANTHER" id="PTHR42765:SF1">
    <property type="entry name" value="ISOLEUCINE--TRNA LIGASE, MITOCHONDRIAL"/>
    <property type="match status" value="1"/>
</dbReference>
<dbReference type="AlphaFoldDB" id="A0AAD7U687"/>
<protein>
    <recommendedName>
        <fullName evidence="10">Isoleucine--tRNA ligase</fullName>
    </recommendedName>
</protein>
<dbReference type="Pfam" id="PF00133">
    <property type="entry name" value="tRNA-synt_1"/>
    <property type="match status" value="1"/>
</dbReference>
<dbReference type="InterPro" id="IPR033708">
    <property type="entry name" value="Anticodon_Ile_BEm"/>
</dbReference>
<dbReference type="GO" id="GO:0000049">
    <property type="term" value="F:tRNA binding"/>
    <property type="evidence" value="ECO:0007669"/>
    <property type="project" value="InterPro"/>
</dbReference>
<dbReference type="InterPro" id="IPR002300">
    <property type="entry name" value="aa-tRNA-synth_Ia"/>
</dbReference>
<dbReference type="Pfam" id="PF08264">
    <property type="entry name" value="Anticodon_1"/>
    <property type="match status" value="1"/>
</dbReference>
<reference evidence="8" key="1">
    <citation type="submission" date="2022-11" db="EMBL/GenBank/DDBJ databases">
        <title>Genome Sequence of Cubamyces cubensis.</title>
        <authorList>
            <person name="Buettner E."/>
        </authorList>
    </citation>
    <scope>NUCLEOTIDE SEQUENCE</scope>
    <source>
        <strain evidence="8">MPL-01</strain>
    </source>
</reference>
<sequence>MAIAVNPEMQYRLVSIKDSLAGPPDASESIVIYAADREDALKEIPGLLTNPVVPLGELDGTDLVGATYRPIFAPRLASSPSSASLPIIASSHVTRDSGTGLVHCAPAHGAEDYAVMQALGLIRTSTSTEATASVSSAAGADLVCHVNGLGQFTEDVAEVVGQEAAQRLVGKDVLDQGGREIVALLTENGALKKVQRFKHRYPYDWKTDKPVIVLATSQWFANLDNIKEDAIAALQHVSFVPAISRNRLESFIRSRSEWCISRQRVWGVPIPALYHLPSNSAVLDSDSLAHIMSVLREHGPRYWWDGPVSAFVPPSRREGMSDAQLDEIWQKGTDTMDVWFDSGTSWSLLSELYADPVASQQDGKVHKRTFGADVCLEGSDQHRGWFQSQLLTAIGSATDAERARAAPYSTLITHGMVLDETGKKMSKSLGNIVSPMTVIHGGKGKNEKAYGPDILRLWAATVEFGKDMSIGPTMLQQCAETMRKIRNSSRFILGSLGDRPYANKVEHADLGLAERYVLHRLHRLDQVARAGYEAYNFPQVINELSYFANITLSSFYFDINKDCLYAERENGIERRRVLTVLDQVLTTMTKVLAPVLPHLAEEIHATLHGPDAPSVFTTPWTPLPDEFVDSKAEEEMDKLLRIRSKVFVLLEQARKDGNVKSSLSADVAMNISSATTSDIIDLLGREENTLKALFGVSGVSLCERTVNEVAPTWQYKETMELDGTEIELAVRPAALQKCPRCWTYTRHEHDELCKRCTDVTRNFIAGEAASGQDTLAKTYCVIQKARSNVTVPNTLTPTIATMEQDLPFDLDLPETDKTDYNLLVKTSLESHMSFLSIVHRVTEVLQTPGTSYERVAVKEIRETKPKVTESFKRAEEACLGFDVANFLDILGNPLRLYGQCHELHDASICSLIPLQSCKDADALGNFFQLYGKALLVDVEQPGFASLVSELRRFIQGLDNRTHSLSETSTAFEELAKDIDNKFYGGDFAVNKAAARLSDDLRAAWATTTVQNDQINALLDRERLLDLYTVSLRENSAVAVHKINGLADTWRRIETDIVNLSRRIEDSINTEHSTALRFIQKSRGVFVVLVALLDIYARCSLEEDA</sequence>
<evidence type="ECO:0000313" key="8">
    <source>
        <dbReference type="EMBL" id="KAJ8502262.1"/>
    </source>
</evidence>
<evidence type="ECO:0000259" key="7">
    <source>
        <dbReference type="Pfam" id="PF08264"/>
    </source>
</evidence>
<feature type="domain" description="Aminoacyl-tRNA synthetase class Ia" evidence="6">
    <location>
        <begin position="198"/>
        <end position="470"/>
    </location>
</feature>
<dbReference type="Gene3D" id="3.40.50.620">
    <property type="entry name" value="HUPs"/>
    <property type="match status" value="1"/>
</dbReference>
<comment type="caution">
    <text evidence="8">The sequence shown here is derived from an EMBL/GenBank/DDBJ whole genome shotgun (WGS) entry which is preliminary data.</text>
</comment>
<keyword evidence="4" id="KW-0648">Protein biosynthesis</keyword>
<keyword evidence="2" id="KW-0547">Nucleotide-binding</keyword>
<gene>
    <name evidence="8" type="ORF">ONZ51_g120</name>
</gene>
<evidence type="ECO:0000313" key="9">
    <source>
        <dbReference type="Proteomes" id="UP001215151"/>
    </source>
</evidence>
<name>A0AAD7U687_9APHY</name>
<evidence type="ECO:0000256" key="3">
    <source>
        <dbReference type="ARBA" id="ARBA00022840"/>
    </source>
</evidence>
<proteinExistence type="predicted"/>
<evidence type="ECO:0000256" key="1">
    <source>
        <dbReference type="ARBA" id="ARBA00022598"/>
    </source>
</evidence>
<feature type="domain" description="Methionyl/Valyl/Leucyl/Isoleucyl-tRNA synthetase anticodon-binding" evidence="7">
    <location>
        <begin position="514"/>
        <end position="667"/>
    </location>
</feature>
<dbReference type="Proteomes" id="UP001215151">
    <property type="component" value="Unassembled WGS sequence"/>
</dbReference>
<accession>A0AAD7U687</accession>
<dbReference type="GO" id="GO:0004822">
    <property type="term" value="F:isoleucine-tRNA ligase activity"/>
    <property type="evidence" value="ECO:0007669"/>
    <property type="project" value="TreeGrafter"/>
</dbReference>
<dbReference type="Gene3D" id="1.10.730.20">
    <property type="match status" value="1"/>
</dbReference>
<dbReference type="GO" id="GO:0006428">
    <property type="term" value="P:isoleucyl-tRNA aminoacylation"/>
    <property type="evidence" value="ECO:0007669"/>
    <property type="project" value="TreeGrafter"/>
</dbReference>
<dbReference type="SUPFAM" id="SSF52374">
    <property type="entry name" value="Nucleotidylyl transferase"/>
    <property type="match status" value="1"/>
</dbReference>
<dbReference type="InterPro" id="IPR050081">
    <property type="entry name" value="Ile-tRNA_ligase"/>
</dbReference>
<evidence type="ECO:0000256" key="4">
    <source>
        <dbReference type="ARBA" id="ARBA00022917"/>
    </source>
</evidence>
<dbReference type="EMBL" id="JAPEVG010000001">
    <property type="protein sequence ID" value="KAJ8502262.1"/>
    <property type="molecule type" value="Genomic_DNA"/>
</dbReference>
<dbReference type="SUPFAM" id="SSF50677">
    <property type="entry name" value="ValRS/IleRS/LeuRS editing domain"/>
    <property type="match status" value="1"/>
</dbReference>
<keyword evidence="1" id="KW-0436">Ligase</keyword>
<evidence type="ECO:0000259" key="6">
    <source>
        <dbReference type="Pfam" id="PF00133"/>
    </source>
</evidence>
<dbReference type="Gene3D" id="3.90.740.10">
    <property type="entry name" value="Valyl/Leucyl/Isoleucyl-tRNA synthetase, editing domain"/>
    <property type="match status" value="1"/>
</dbReference>
<dbReference type="InterPro" id="IPR014729">
    <property type="entry name" value="Rossmann-like_a/b/a_fold"/>
</dbReference>
<evidence type="ECO:0000256" key="5">
    <source>
        <dbReference type="ARBA" id="ARBA00023146"/>
    </source>
</evidence>
<dbReference type="SUPFAM" id="SSF47323">
    <property type="entry name" value="Anticodon-binding domain of a subclass of class I aminoacyl-tRNA synthetases"/>
    <property type="match status" value="1"/>
</dbReference>
<keyword evidence="5" id="KW-0030">Aminoacyl-tRNA synthetase</keyword>
<dbReference type="GO" id="GO:0032543">
    <property type="term" value="P:mitochondrial translation"/>
    <property type="evidence" value="ECO:0007669"/>
    <property type="project" value="TreeGrafter"/>
</dbReference>
<organism evidence="8 9">
    <name type="scientific">Trametes cubensis</name>
    <dbReference type="NCBI Taxonomy" id="1111947"/>
    <lineage>
        <taxon>Eukaryota</taxon>
        <taxon>Fungi</taxon>
        <taxon>Dikarya</taxon>
        <taxon>Basidiomycota</taxon>
        <taxon>Agaricomycotina</taxon>
        <taxon>Agaricomycetes</taxon>
        <taxon>Polyporales</taxon>
        <taxon>Polyporaceae</taxon>
        <taxon>Trametes</taxon>
    </lineage>
</organism>
<keyword evidence="9" id="KW-1185">Reference proteome</keyword>
<dbReference type="PANTHER" id="PTHR42765">
    <property type="entry name" value="SOLEUCYL-TRNA SYNTHETASE"/>
    <property type="match status" value="1"/>
</dbReference>
<dbReference type="GO" id="GO:0005739">
    <property type="term" value="C:mitochondrion"/>
    <property type="evidence" value="ECO:0007669"/>
    <property type="project" value="TreeGrafter"/>
</dbReference>